<dbReference type="Pfam" id="PF00211">
    <property type="entry name" value="Guanylate_cyc"/>
    <property type="match status" value="1"/>
</dbReference>
<dbReference type="SMART" id="SM01080">
    <property type="entry name" value="CHASE2"/>
    <property type="match status" value="1"/>
</dbReference>
<feature type="transmembrane region" description="Helical" evidence="1">
    <location>
        <begin position="338"/>
        <end position="355"/>
    </location>
</feature>
<dbReference type="EMBL" id="AP026708">
    <property type="protein sequence ID" value="BDQ33420.1"/>
    <property type="molecule type" value="Genomic_DNA"/>
</dbReference>
<evidence type="ECO:0000313" key="3">
    <source>
        <dbReference type="EMBL" id="BDQ33420.1"/>
    </source>
</evidence>
<evidence type="ECO:0000259" key="2">
    <source>
        <dbReference type="PROSITE" id="PS50125"/>
    </source>
</evidence>
<dbReference type="InterPro" id="IPR007890">
    <property type="entry name" value="CHASE2"/>
</dbReference>
<keyword evidence="1" id="KW-1133">Transmembrane helix</keyword>
<dbReference type="PROSITE" id="PS50125">
    <property type="entry name" value="GUANYLATE_CYCLASE_2"/>
    <property type="match status" value="1"/>
</dbReference>
<feature type="transmembrane region" description="Helical" evidence="1">
    <location>
        <begin position="362"/>
        <end position="382"/>
    </location>
</feature>
<feature type="domain" description="Guanylate cyclase" evidence="2">
    <location>
        <begin position="450"/>
        <end position="582"/>
    </location>
</feature>
<protein>
    <submittedName>
        <fullName evidence="3">Adenylate/guanylate cyclase domain-containing protein</fullName>
    </submittedName>
</protein>
<organism evidence="3 4">
    <name type="scientific">Pseudodesulfovibrio portus</name>
    <dbReference type="NCBI Taxonomy" id="231439"/>
    <lineage>
        <taxon>Bacteria</taxon>
        <taxon>Pseudomonadati</taxon>
        <taxon>Thermodesulfobacteriota</taxon>
        <taxon>Desulfovibrionia</taxon>
        <taxon>Desulfovibrionales</taxon>
        <taxon>Desulfovibrionaceae</taxon>
    </lineage>
</organism>
<evidence type="ECO:0000256" key="1">
    <source>
        <dbReference type="SAM" id="Phobius"/>
    </source>
</evidence>
<dbReference type="SUPFAM" id="SSF55073">
    <property type="entry name" value="Nucleotide cyclase"/>
    <property type="match status" value="1"/>
</dbReference>
<dbReference type="PANTHER" id="PTHR43081:SF1">
    <property type="entry name" value="ADENYLATE CYCLASE, TERMINAL-DIFFERENTIATION SPECIFIC"/>
    <property type="match status" value="1"/>
</dbReference>
<dbReference type="Gene3D" id="3.30.70.1230">
    <property type="entry name" value="Nucleotide cyclase"/>
    <property type="match status" value="1"/>
</dbReference>
<dbReference type="RefSeq" id="WP_264983475.1">
    <property type="nucleotide sequence ID" value="NZ_AP026708.1"/>
</dbReference>
<name>A0ABM8APT2_9BACT</name>
<dbReference type="Pfam" id="PF05226">
    <property type="entry name" value="CHASE2"/>
    <property type="match status" value="1"/>
</dbReference>
<dbReference type="CDD" id="cd07302">
    <property type="entry name" value="CHD"/>
    <property type="match status" value="1"/>
</dbReference>
<gene>
    <name evidence="3" type="ORF">JCM14722_09620</name>
</gene>
<evidence type="ECO:0000313" key="4">
    <source>
        <dbReference type="Proteomes" id="UP001061361"/>
    </source>
</evidence>
<accession>A0ABM8APT2</accession>
<keyword evidence="1" id="KW-0812">Transmembrane</keyword>
<keyword evidence="1" id="KW-0472">Membrane</keyword>
<dbReference type="SMART" id="SM00044">
    <property type="entry name" value="CYCc"/>
    <property type="match status" value="1"/>
</dbReference>
<dbReference type="Proteomes" id="UP001061361">
    <property type="component" value="Chromosome"/>
</dbReference>
<dbReference type="InterPro" id="IPR001054">
    <property type="entry name" value="A/G_cyclase"/>
</dbReference>
<dbReference type="PANTHER" id="PTHR43081">
    <property type="entry name" value="ADENYLATE CYCLASE, TERMINAL-DIFFERENTIATION SPECIFIC-RELATED"/>
    <property type="match status" value="1"/>
</dbReference>
<keyword evidence="4" id="KW-1185">Reference proteome</keyword>
<proteinExistence type="predicted"/>
<sequence>MRAFRNGLAGVVIGCVAALLAVGALHFGKLEHLEGITFDLRARALARPGPATDDIRIILLDQKSLDWAKEAFGLGWPWPRQAYAPVVDFCRRAGAASLAFDVVYTEPSVYGVADDKVLSDAFTAFGKVILAADFANRDGSATTWPDHVKTPGLTARNQPPAKPAKVATFPIPDLASGAAGVGNVSANPDPDTVYRRIPLLVRFDDALVPALPLAAKLAAHPEPLAFGPGSLAVGKVIIPVSRQGEAILNYRNTGAYRTYSAAAVMESGLRLADGKASHLALSDFRGKHVFFGFSATGLYDLRPTPMGGVSPGVLINATALDNLLSGDFMRPLPFELDAATTILFAVLAGLSVTVIRNLWFTIGASGLALVGPVLFAMVAYRMNIWSGLAVQLTGSLTALFLAGAYKYATEGRRKQFIKSAFRHYLSPQVIDQLLKDPDRLTLGGERRELTIFFSDLEGFTSISEVLSPEELTSVLNDYLTAMTDIIQETGGTVDKYEGDAIIAFWNAPVDQPDHGLRGVTAALRCQEKLAEMRPALKERTGKEFRMRIGLNTGPAVVGNLGSHTRFDYTMLGDSVNLAARLESINKQFGTYIMLSQTTLDQLDNAVPVRELSRLRVVGKSEAVTVFEPLTKADLLLRQDILPHFAKGLELFYAGDFTKAIAYFAVVADTDPASAAYVAKCKELQAIKPANWDGVWTMTRK</sequence>
<dbReference type="InterPro" id="IPR029787">
    <property type="entry name" value="Nucleotide_cyclase"/>
</dbReference>
<dbReference type="InterPro" id="IPR050697">
    <property type="entry name" value="Adenylyl/Guanylyl_Cyclase_3/4"/>
</dbReference>
<reference evidence="3" key="1">
    <citation type="submission" date="2022-08" db="EMBL/GenBank/DDBJ databases">
        <title>Genome Sequence of the sulphate-reducing bacterium, Pseudodesulfovibrio portus JCM14722.</title>
        <authorList>
            <person name="Kondo R."/>
            <person name="Kataoka T."/>
        </authorList>
    </citation>
    <scope>NUCLEOTIDE SEQUENCE</scope>
    <source>
        <strain evidence="3">JCM 14722</strain>
    </source>
</reference>
<feature type="transmembrane region" description="Helical" evidence="1">
    <location>
        <begin position="388"/>
        <end position="408"/>
    </location>
</feature>